<proteinExistence type="inferred from homology"/>
<dbReference type="HOGENOM" id="CLU_117263_0_0_1"/>
<keyword evidence="5" id="KW-0539">Nucleus</keyword>
<dbReference type="GO" id="GO:0016592">
    <property type="term" value="C:mediator complex"/>
    <property type="evidence" value="ECO:0007669"/>
    <property type="project" value="InterPro"/>
</dbReference>
<name>A0A0D2GHG7_9EURO</name>
<dbReference type="PANTHER" id="PTHR12434:SF6">
    <property type="entry name" value="MEDIATOR OF RNA POLYMERASE II TRANSCRIPTION SUBUNIT 22"/>
    <property type="match status" value="1"/>
</dbReference>
<keyword evidence="7" id="KW-1185">Reference proteome</keyword>
<dbReference type="GeneID" id="25306348"/>
<accession>A0A0D2GHG7</accession>
<evidence type="ECO:0000256" key="2">
    <source>
        <dbReference type="ARBA" id="ARBA00005942"/>
    </source>
</evidence>
<evidence type="ECO:0000256" key="4">
    <source>
        <dbReference type="ARBA" id="ARBA00023163"/>
    </source>
</evidence>
<evidence type="ECO:0000313" key="6">
    <source>
        <dbReference type="EMBL" id="KIW80243.1"/>
    </source>
</evidence>
<dbReference type="AlphaFoldDB" id="A0A0D2GHG7"/>
<sequence length="159" mass="17324">MEPTPKREAASDAVPTAKFLQARITALSTTLIKRLENILAVALDDTAAQSAAASTGTANAPAPPSLTDTAVQQFQLDVESTAIVRAAEEIMMLTRTMKEIWLFGGLDTLKDEHEGQDVNGQDKAAIRKKMEEDVKVVEEGFKKFLEKYETALEVSNAKE</sequence>
<reference evidence="6 7" key="1">
    <citation type="submission" date="2015-01" db="EMBL/GenBank/DDBJ databases">
        <title>The Genome Sequence of Fonsecaea pedrosoi CBS 271.37.</title>
        <authorList>
            <consortium name="The Broad Institute Genomics Platform"/>
            <person name="Cuomo C."/>
            <person name="de Hoog S."/>
            <person name="Gorbushina A."/>
            <person name="Stielow B."/>
            <person name="Teixiera M."/>
            <person name="Abouelleil A."/>
            <person name="Chapman S.B."/>
            <person name="Priest M."/>
            <person name="Young S.K."/>
            <person name="Wortman J."/>
            <person name="Nusbaum C."/>
            <person name="Birren B."/>
        </authorList>
    </citation>
    <scope>NUCLEOTIDE SEQUENCE [LARGE SCALE GENOMIC DNA]</scope>
    <source>
        <strain evidence="6 7">CBS 271.37</strain>
    </source>
</reference>
<protein>
    <recommendedName>
        <fullName evidence="8">Mediator of RNA polymerase II transcription subunit 22</fullName>
    </recommendedName>
</protein>
<dbReference type="GO" id="GO:0006357">
    <property type="term" value="P:regulation of transcription by RNA polymerase II"/>
    <property type="evidence" value="ECO:0007669"/>
    <property type="project" value="InterPro"/>
</dbReference>
<dbReference type="STRING" id="1442368.A0A0D2GHG7"/>
<comment type="similarity">
    <text evidence="2">Belongs to the Mediator complex subunit 22 family.</text>
</comment>
<dbReference type="Gene3D" id="6.10.280.160">
    <property type="entry name" value="Mediator of RNA polymerase II transcription subunit 22"/>
    <property type="match status" value="1"/>
</dbReference>
<dbReference type="InterPro" id="IPR009332">
    <property type="entry name" value="Med22"/>
</dbReference>
<dbReference type="VEuPathDB" id="FungiDB:Z517_06858"/>
<evidence type="ECO:0000256" key="3">
    <source>
        <dbReference type="ARBA" id="ARBA00023015"/>
    </source>
</evidence>
<keyword evidence="4" id="KW-0804">Transcription</keyword>
<gene>
    <name evidence="6" type="ORF">Z517_06858</name>
</gene>
<evidence type="ECO:0008006" key="8">
    <source>
        <dbReference type="Google" id="ProtNLM"/>
    </source>
</evidence>
<organism evidence="6 7">
    <name type="scientific">Fonsecaea pedrosoi CBS 271.37</name>
    <dbReference type="NCBI Taxonomy" id="1442368"/>
    <lineage>
        <taxon>Eukaryota</taxon>
        <taxon>Fungi</taxon>
        <taxon>Dikarya</taxon>
        <taxon>Ascomycota</taxon>
        <taxon>Pezizomycotina</taxon>
        <taxon>Eurotiomycetes</taxon>
        <taxon>Chaetothyriomycetidae</taxon>
        <taxon>Chaetothyriales</taxon>
        <taxon>Herpotrichiellaceae</taxon>
        <taxon>Fonsecaea</taxon>
    </lineage>
</organism>
<dbReference type="GO" id="GO:0003712">
    <property type="term" value="F:transcription coregulator activity"/>
    <property type="evidence" value="ECO:0007669"/>
    <property type="project" value="InterPro"/>
</dbReference>
<evidence type="ECO:0000256" key="5">
    <source>
        <dbReference type="ARBA" id="ARBA00023242"/>
    </source>
</evidence>
<evidence type="ECO:0000256" key="1">
    <source>
        <dbReference type="ARBA" id="ARBA00004123"/>
    </source>
</evidence>
<evidence type="ECO:0000313" key="7">
    <source>
        <dbReference type="Proteomes" id="UP000053029"/>
    </source>
</evidence>
<comment type="subcellular location">
    <subcellularLocation>
        <location evidence="1">Nucleus</location>
    </subcellularLocation>
</comment>
<dbReference type="RefSeq" id="XP_013284051.1">
    <property type="nucleotide sequence ID" value="XM_013428597.1"/>
</dbReference>
<keyword evidence="3" id="KW-0805">Transcription regulation</keyword>
<dbReference type="OrthoDB" id="203279at2759"/>
<dbReference type="Pfam" id="PF06179">
    <property type="entry name" value="Med22"/>
    <property type="match status" value="1"/>
</dbReference>
<dbReference type="Proteomes" id="UP000053029">
    <property type="component" value="Unassembled WGS sequence"/>
</dbReference>
<dbReference type="PANTHER" id="PTHR12434">
    <property type="entry name" value="MEDIATOR OF RNA POLYMERASE II TRANSCRIPTION SUBUNIT 22"/>
    <property type="match status" value="1"/>
</dbReference>
<dbReference type="EMBL" id="KN846972">
    <property type="protein sequence ID" value="KIW80243.1"/>
    <property type="molecule type" value="Genomic_DNA"/>
</dbReference>